<dbReference type="AlphaFoldDB" id="A0AAV5BNH2"/>
<dbReference type="Proteomes" id="UP001054889">
    <property type="component" value="Unassembled WGS sequence"/>
</dbReference>
<dbReference type="Pfam" id="PF14299">
    <property type="entry name" value="PP2"/>
    <property type="match status" value="2"/>
</dbReference>
<dbReference type="Pfam" id="PF12937">
    <property type="entry name" value="F-box-like"/>
    <property type="match status" value="1"/>
</dbReference>
<evidence type="ECO:0000259" key="1">
    <source>
        <dbReference type="PROSITE" id="PS50181"/>
    </source>
</evidence>
<dbReference type="Gene3D" id="1.20.1280.50">
    <property type="match status" value="1"/>
</dbReference>
<proteinExistence type="predicted"/>
<dbReference type="InterPro" id="IPR025886">
    <property type="entry name" value="PP2-like"/>
</dbReference>
<evidence type="ECO:0000313" key="3">
    <source>
        <dbReference type="Proteomes" id="UP001054889"/>
    </source>
</evidence>
<dbReference type="CDD" id="cd22162">
    <property type="entry name" value="F-box_AtSKIP3-like"/>
    <property type="match status" value="1"/>
</dbReference>
<keyword evidence="3" id="KW-1185">Reference proteome</keyword>
<dbReference type="InterPro" id="IPR036047">
    <property type="entry name" value="F-box-like_dom_sf"/>
</dbReference>
<dbReference type="EMBL" id="BQKI01000001">
    <property type="protein sequence ID" value="GJM87260.1"/>
    <property type="molecule type" value="Genomic_DNA"/>
</dbReference>
<evidence type="ECO:0000313" key="2">
    <source>
        <dbReference type="EMBL" id="GJM87260.1"/>
    </source>
</evidence>
<name>A0AAV5BNH2_ELECO</name>
<dbReference type="PROSITE" id="PS50181">
    <property type="entry name" value="FBOX"/>
    <property type="match status" value="1"/>
</dbReference>
<organism evidence="2 3">
    <name type="scientific">Eleusine coracana subsp. coracana</name>
    <dbReference type="NCBI Taxonomy" id="191504"/>
    <lineage>
        <taxon>Eukaryota</taxon>
        <taxon>Viridiplantae</taxon>
        <taxon>Streptophyta</taxon>
        <taxon>Embryophyta</taxon>
        <taxon>Tracheophyta</taxon>
        <taxon>Spermatophyta</taxon>
        <taxon>Magnoliopsida</taxon>
        <taxon>Liliopsida</taxon>
        <taxon>Poales</taxon>
        <taxon>Poaceae</taxon>
        <taxon>PACMAD clade</taxon>
        <taxon>Chloridoideae</taxon>
        <taxon>Cynodonteae</taxon>
        <taxon>Eleusininae</taxon>
        <taxon>Eleusine</taxon>
    </lineage>
</organism>
<reference evidence="2" key="1">
    <citation type="journal article" date="2018" name="DNA Res.">
        <title>Multiple hybrid de novo genome assembly of finger millet, an orphan allotetraploid crop.</title>
        <authorList>
            <person name="Hatakeyama M."/>
            <person name="Aluri S."/>
            <person name="Balachadran M.T."/>
            <person name="Sivarajan S.R."/>
            <person name="Patrignani A."/>
            <person name="Gruter S."/>
            <person name="Poveda L."/>
            <person name="Shimizu-Inatsugi R."/>
            <person name="Baeten J."/>
            <person name="Francoijs K.J."/>
            <person name="Nataraja K.N."/>
            <person name="Reddy Y.A.N."/>
            <person name="Phadnis S."/>
            <person name="Ravikumar R.L."/>
            <person name="Schlapbach R."/>
            <person name="Sreeman S.M."/>
            <person name="Shimizu K.K."/>
        </authorList>
    </citation>
    <scope>NUCLEOTIDE SEQUENCE</scope>
</reference>
<dbReference type="SUPFAM" id="SSF81383">
    <property type="entry name" value="F-box domain"/>
    <property type="match status" value="2"/>
</dbReference>
<gene>
    <name evidence="2" type="primary">ga03197</name>
    <name evidence="2" type="ORF">PR202_ga03197</name>
</gene>
<dbReference type="PANTHER" id="PTHR32278">
    <property type="entry name" value="F-BOX DOMAIN-CONTAINING PROTEIN"/>
    <property type="match status" value="1"/>
</dbReference>
<comment type="caution">
    <text evidence="2">The sequence shown here is derived from an EMBL/GenBank/DDBJ whole genome shotgun (WGS) entry which is preliminary data.</text>
</comment>
<reference evidence="2" key="2">
    <citation type="submission" date="2021-12" db="EMBL/GenBank/DDBJ databases">
        <title>Resequencing data analysis of finger millet.</title>
        <authorList>
            <person name="Hatakeyama M."/>
            <person name="Aluri S."/>
            <person name="Balachadran M.T."/>
            <person name="Sivarajan S.R."/>
            <person name="Poveda L."/>
            <person name="Shimizu-Inatsugi R."/>
            <person name="Schlapbach R."/>
            <person name="Sreeman S.M."/>
            <person name="Shimizu K.K."/>
        </authorList>
    </citation>
    <scope>NUCLEOTIDE SEQUENCE</scope>
</reference>
<accession>A0AAV5BNH2</accession>
<dbReference type="PANTHER" id="PTHR32278:SF111">
    <property type="entry name" value="F-BOX PROTEIN PP2-B12-RELATED"/>
    <property type="match status" value="1"/>
</dbReference>
<dbReference type="InterPro" id="IPR001810">
    <property type="entry name" value="F-box_dom"/>
</dbReference>
<protein>
    <recommendedName>
        <fullName evidence="1">F-box domain-containing protein</fullName>
    </recommendedName>
</protein>
<feature type="domain" description="F-box" evidence="1">
    <location>
        <begin position="5"/>
        <end position="51"/>
    </location>
</feature>
<sequence length="452" mass="50560">MEVAACEISRLPDELLTAALSLTTPLAACNAALVSRSFHAAADSNAVWSCFLPNDLPLLAAGEMYPKPLSKKEMFVRLSNHPILADNLASMWLDRQTGAKRYMLSARMLNIAWPWGDTPCYWRWIRLTSCRISCTMLSKRSTYAAYIVFKLTDNSSGLDYSVQEASVSIGERKSTREVCLQDYGSEYEWEEDVPLPLIPHKRDDGWMELDIGRFDNDDGDDGDVGCEISRLPGELLSAALARSFTMPQEAARAAIVSPDFRTAADSDDVWANFLPGDLPPLASGEELDDASAPSLFKKKEMFLRLTDHPVLLANRITTHPWYGVRHPQSLRLDKKTSANMLWARALHICGGDNPELWRWIPLTDCSSRFSEGAELLRFSILVIEGRIRCGMLSKNTNYGAYIVFKVTDKFFGLEYPRFPPQYATLRVGKRPIIVGRRKVCLTSIAISTGTAD</sequence>